<keyword evidence="19" id="KW-1185">Reference proteome</keyword>
<evidence type="ECO:0000256" key="6">
    <source>
        <dbReference type="ARBA" id="ARBA00022676"/>
    </source>
</evidence>
<evidence type="ECO:0000256" key="11">
    <source>
        <dbReference type="ARBA" id="ARBA00052919"/>
    </source>
</evidence>
<dbReference type="InterPro" id="IPR029057">
    <property type="entry name" value="PRTase-like"/>
</dbReference>
<evidence type="ECO:0000313" key="17">
    <source>
        <dbReference type="EMBL" id="MEM0572004.1"/>
    </source>
</evidence>
<evidence type="ECO:0000256" key="1">
    <source>
        <dbReference type="ARBA" id="ARBA00001946"/>
    </source>
</evidence>
<evidence type="ECO:0000256" key="13">
    <source>
        <dbReference type="ARBA" id="ARBA00072146"/>
    </source>
</evidence>
<dbReference type="GO" id="GO:0004845">
    <property type="term" value="F:uracil phosphoribosyltransferase activity"/>
    <property type="evidence" value="ECO:0007669"/>
    <property type="project" value="UniProtKB-EC"/>
</dbReference>
<evidence type="ECO:0000256" key="5">
    <source>
        <dbReference type="ARBA" id="ARBA00022533"/>
    </source>
</evidence>
<evidence type="ECO:0000256" key="3">
    <source>
        <dbReference type="ARBA" id="ARBA00009516"/>
    </source>
</evidence>
<comment type="function">
    <text evidence="12">Catalyzes the conversion of uracil and 5-phospho-alpha-D-ribose 1-diphosphate (PRPP) to UMP and diphosphate.</text>
</comment>
<dbReference type="InterPro" id="IPR050137">
    <property type="entry name" value="PyrR_bifunctional"/>
</dbReference>
<evidence type="ECO:0000313" key="16">
    <source>
        <dbReference type="EMBL" id="MEM0517255.1"/>
    </source>
</evidence>
<comment type="cofactor">
    <cofactor evidence="1">
        <name>Mg(2+)</name>
        <dbReference type="ChEBI" id="CHEBI:18420"/>
    </cofactor>
</comment>
<evidence type="ECO:0000256" key="2">
    <source>
        <dbReference type="ARBA" id="ARBA00005180"/>
    </source>
</evidence>
<dbReference type="RefSeq" id="WP_279447485.1">
    <property type="nucleotide sequence ID" value="NZ_JAZBJM010000001.1"/>
</dbReference>
<evidence type="ECO:0000313" key="19">
    <source>
        <dbReference type="Proteomes" id="UP001390963"/>
    </source>
</evidence>
<dbReference type="AlphaFoldDB" id="A0AB35YM57"/>
<dbReference type="SUPFAM" id="SSF53271">
    <property type="entry name" value="PRTase-like"/>
    <property type="match status" value="1"/>
</dbReference>
<evidence type="ECO:0000256" key="7">
    <source>
        <dbReference type="ARBA" id="ARBA00022679"/>
    </source>
</evidence>
<sequence length="222" mass="24568">MIVHDFSKQNSLLNQYIREMRDVTIQKDYLRFRKNVERVGELLAYEMSKSLPYQTTTVKTPLGSKEVSVPNADIVLCSVLRAGLPLHQGILNVFDGVENAFISAYRHHPNGADDFEVQVEYLASPSIEGKTLILADPMLATGRTFENVLRALKTHGIPKKIHLISIIGAKAGIFLADTVFPSDTELWIAAVDNQLNERGYIVPGLGDAGDLCYGPRLDGNND</sequence>
<dbReference type="PANTHER" id="PTHR11608">
    <property type="entry name" value="BIFUNCTIONAL PROTEIN PYRR"/>
    <property type="match status" value="1"/>
</dbReference>
<dbReference type="FunFam" id="3.40.50.2020:FF:000023">
    <property type="entry name" value="Probable uracil phosphoribosyltransferase"/>
    <property type="match status" value="1"/>
</dbReference>
<protein>
    <recommendedName>
        <fullName evidence="13">Uracil phosphoribosyltransferase</fullName>
        <ecNumber evidence="4">2.4.2.9</ecNumber>
    </recommendedName>
    <alternativeName>
        <fullName evidence="10">UMP pyrophosphorylase</fullName>
    </alternativeName>
    <alternativeName>
        <fullName evidence="14">UPRTase</fullName>
    </alternativeName>
</protein>
<accession>A0AB35YM57</accession>
<gene>
    <name evidence="16" type="primary">upp</name>
    <name evidence="17" type="ORF">VZD24_00625</name>
    <name evidence="16" type="ORF">VZD85_02735</name>
</gene>
<evidence type="ECO:0000256" key="10">
    <source>
        <dbReference type="ARBA" id="ARBA00031082"/>
    </source>
</evidence>
<dbReference type="InterPro" id="IPR000836">
    <property type="entry name" value="PRTase_dom"/>
</dbReference>
<dbReference type="Proteomes" id="UP001388259">
    <property type="component" value="Unassembled WGS sequence"/>
</dbReference>
<evidence type="ECO:0000256" key="4">
    <source>
        <dbReference type="ARBA" id="ARBA00011894"/>
    </source>
</evidence>
<feature type="domain" description="Phosphoribosyltransferase" evidence="15">
    <location>
        <begin position="10"/>
        <end position="214"/>
    </location>
</feature>
<evidence type="ECO:0000259" key="15">
    <source>
        <dbReference type="Pfam" id="PF14681"/>
    </source>
</evidence>
<comment type="pathway">
    <text evidence="2">Pyrimidine metabolism; UMP biosynthesis via salvage pathway; UMP from uracil: step 1/1.</text>
</comment>
<dbReference type="GO" id="GO:0005525">
    <property type="term" value="F:GTP binding"/>
    <property type="evidence" value="ECO:0007669"/>
    <property type="project" value="UniProtKB-KW"/>
</dbReference>
<dbReference type="Gene3D" id="3.40.50.2020">
    <property type="match status" value="1"/>
</dbReference>
<dbReference type="EMBL" id="JBANCF010000001">
    <property type="protein sequence ID" value="MEM0572004.1"/>
    <property type="molecule type" value="Genomic_DNA"/>
</dbReference>
<organism evidence="16 18">
    <name type="scientific">Aequorivita flava</name>
    <dbReference type="NCBI Taxonomy" id="3114371"/>
    <lineage>
        <taxon>Bacteria</taxon>
        <taxon>Pseudomonadati</taxon>
        <taxon>Bacteroidota</taxon>
        <taxon>Flavobacteriia</taxon>
        <taxon>Flavobacteriales</taxon>
        <taxon>Flavobacteriaceae</taxon>
        <taxon>Aequorivita</taxon>
    </lineage>
</organism>
<comment type="catalytic activity">
    <reaction evidence="11">
        <text>UMP + diphosphate = 5-phospho-alpha-D-ribose 1-diphosphate + uracil</text>
        <dbReference type="Rhea" id="RHEA:13017"/>
        <dbReference type="ChEBI" id="CHEBI:17568"/>
        <dbReference type="ChEBI" id="CHEBI:33019"/>
        <dbReference type="ChEBI" id="CHEBI:57865"/>
        <dbReference type="ChEBI" id="CHEBI:58017"/>
        <dbReference type="EC" id="2.4.2.9"/>
    </reaction>
</comment>
<keyword evidence="7 16" id="KW-0808">Transferase</keyword>
<evidence type="ECO:0000256" key="8">
    <source>
        <dbReference type="ARBA" id="ARBA00022741"/>
    </source>
</evidence>
<evidence type="ECO:0000256" key="9">
    <source>
        <dbReference type="ARBA" id="ARBA00023134"/>
    </source>
</evidence>
<evidence type="ECO:0000313" key="18">
    <source>
        <dbReference type="Proteomes" id="UP001388259"/>
    </source>
</evidence>
<dbReference type="PANTHER" id="PTHR11608:SF0">
    <property type="entry name" value="BIFUNCTIONAL PROTEIN PYRR"/>
    <property type="match status" value="1"/>
</dbReference>
<proteinExistence type="inferred from homology"/>
<dbReference type="NCBIfam" id="NF001097">
    <property type="entry name" value="PRK00129.1"/>
    <property type="match status" value="1"/>
</dbReference>
<evidence type="ECO:0000256" key="12">
    <source>
        <dbReference type="ARBA" id="ARBA00056901"/>
    </source>
</evidence>
<dbReference type="CDD" id="cd06223">
    <property type="entry name" value="PRTases_typeI"/>
    <property type="match status" value="1"/>
</dbReference>
<dbReference type="Pfam" id="PF14681">
    <property type="entry name" value="UPRTase"/>
    <property type="match status" value="1"/>
</dbReference>
<keyword evidence="6 16" id="KW-0328">Glycosyltransferase</keyword>
<evidence type="ECO:0000256" key="14">
    <source>
        <dbReference type="ARBA" id="ARBA00079807"/>
    </source>
</evidence>
<keyword evidence="9" id="KW-0342">GTP-binding</keyword>
<dbReference type="EC" id="2.4.2.9" evidence="4"/>
<reference evidence="16 19" key="1">
    <citation type="submission" date="2024-01" db="EMBL/GenBank/DDBJ databases">
        <title>Aequorivita flavus sp. nov., isolated from deep-sea sediment.</title>
        <authorList>
            <person name="Chen X."/>
        </authorList>
    </citation>
    <scope>NUCLEOTIDE SEQUENCE</scope>
    <source>
        <strain evidence="16">MCCC 1A16923</strain>
        <strain evidence="17 19">MCCC 1A16935</strain>
    </source>
</reference>
<keyword evidence="8" id="KW-0547">Nucleotide-binding</keyword>
<comment type="caution">
    <text evidence="16">The sequence shown here is derived from an EMBL/GenBank/DDBJ whole genome shotgun (WGS) entry which is preliminary data.</text>
</comment>
<keyword evidence="5" id="KW-0021">Allosteric enzyme</keyword>
<name>A0AB35YM57_9FLAO</name>
<dbReference type="Proteomes" id="UP001390963">
    <property type="component" value="Unassembled WGS sequence"/>
</dbReference>
<comment type="similarity">
    <text evidence="3">Belongs to the UPRTase family.</text>
</comment>
<dbReference type="EMBL" id="JAZBJM010000001">
    <property type="protein sequence ID" value="MEM0517255.1"/>
    <property type="molecule type" value="Genomic_DNA"/>
</dbReference>